<keyword evidence="5" id="KW-0239">DNA-directed DNA polymerase</keyword>
<dbReference type="InterPro" id="IPR043502">
    <property type="entry name" value="DNA/RNA_pol_sf"/>
</dbReference>
<name>A0A2R4X3X7_9EURY</name>
<keyword evidence="4" id="KW-0548">Nucleotidyltransferase</keyword>
<evidence type="ECO:0000313" key="10">
    <source>
        <dbReference type="Proteomes" id="UP000244727"/>
    </source>
</evidence>
<evidence type="ECO:0000313" key="9">
    <source>
        <dbReference type="EMBL" id="AWB28502.1"/>
    </source>
</evidence>
<dbReference type="GO" id="GO:0003887">
    <property type="term" value="F:DNA-directed DNA polymerase activity"/>
    <property type="evidence" value="ECO:0007669"/>
    <property type="project" value="UniProtKB-KW"/>
</dbReference>
<dbReference type="EC" id="2.7.7.7" evidence="2"/>
<evidence type="ECO:0000256" key="6">
    <source>
        <dbReference type="ARBA" id="ARBA00023125"/>
    </source>
</evidence>
<dbReference type="SMART" id="SM00486">
    <property type="entry name" value="POLBc"/>
    <property type="match status" value="1"/>
</dbReference>
<dbReference type="InterPro" id="IPR042087">
    <property type="entry name" value="DNA_pol_B_thumb"/>
</dbReference>
<dbReference type="InterPro" id="IPR006134">
    <property type="entry name" value="DNA-dir_DNA_pol_B_multi_dom"/>
</dbReference>
<evidence type="ECO:0000256" key="5">
    <source>
        <dbReference type="ARBA" id="ARBA00022932"/>
    </source>
</evidence>
<dbReference type="Proteomes" id="UP000244727">
    <property type="component" value="Chromosome"/>
</dbReference>
<evidence type="ECO:0000256" key="1">
    <source>
        <dbReference type="ARBA" id="ARBA00005755"/>
    </source>
</evidence>
<dbReference type="GeneID" id="36513388"/>
<dbReference type="PANTHER" id="PTHR10322">
    <property type="entry name" value="DNA POLYMERASE CATALYTIC SUBUNIT"/>
    <property type="match status" value="1"/>
</dbReference>
<accession>A0A2R4X3X7</accession>
<evidence type="ECO:0000256" key="4">
    <source>
        <dbReference type="ARBA" id="ARBA00022695"/>
    </source>
</evidence>
<dbReference type="Gene3D" id="3.90.1600.10">
    <property type="entry name" value="Palm domain of DNA polymerase"/>
    <property type="match status" value="1"/>
</dbReference>
<sequence length="739" mass="82131">MVFTIDFLDDGAPLVWSLEGTSETPGWSATRAADYTPTLFAVAARGMQEADPDRQACVDELDEMRADLEMHPAVGDLSVAWKRPGFRFADQPVLRIDVDRTSSVREIARFVENRGPPGRVPFRAFNVDFSPEFRYCLETGTDPAPSRRPQRLRLDLPRTAAADGDLTALEVSVVDGDGDGWGEIDATDTVGVLEELERRLRVVDPDILSVERSAIVPMVADAADEYGIDLGLPRVPAGVSDAQVPDYQQLAGESTFESYGRRLHSPARYNVPGRVVIDRSNTFFLEETNLAGALDLVERSGKPLQELAWASIGNVLTAIQIREATRRDVLVQWRAWRPERFKTAGTLHDADRGGTTLSPVVGVHDDVHELDFASMYPNIICQHNLSPETVRCRCHDRDDVPDLDYAVCDRDGYLPDVLQPIIDDRAGIKDRLASEDLDAEERRALEGQSDALKWILVSCFGYQGFSNAKFGRIEVHEAINAYARDILLTAKERLEAGGWTVLHGIVDSIWVTARDGADQRPLDELATEISEAVGIALEYESAFDWVGFCPRRDGRGGALTRYFGRRRDADDDPYKLRGIECRQRSTPAWIAEVQRELIDVFDETRNPEAVVATLEDRLAVLEAGDVDATDLLVRTRASKSLEAYSQRTRTVAALERAEQLGLEFAPGEDIVFMVQDDEKDSVDRVRLAPEVDDKTAYDPDYYRSEAVRAAASVLGPTGWGEDRLLDELLGQRSAAVGEY</sequence>
<comment type="catalytic activity">
    <reaction evidence="7">
        <text>DNA(n) + a 2'-deoxyribonucleoside 5'-triphosphate = DNA(n+1) + diphosphate</text>
        <dbReference type="Rhea" id="RHEA:22508"/>
        <dbReference type="Rhea" id="RHEA-COMP:17339"/>
        <dbReference type="Rhea" id="RHEA-COMP:17340"/>
        <dbReference type="ChEBI" id="CHEBI:33019"/>
        <dbReference type="ChEBI" id="CHEBI:61560"/>
        <dbReference type="ChEBI" id="CHEBI:173112"/>
        <dbReference type="EC" id="2.7.7.7"/>
    </reaction>
</comment>
<dbReference type="Gene3D" id="1.10.132.60">
    <property type="entry name" value="DNA polymerase family B, C-terminal domain"/>
    <property type="match status" value="1"/>
</dbReference>
<dbReference type="Pfam" id="PF00136">
    <property type="entry name" value="DNA_pol_B"/>
    <property type="match status" value="1"/>
</dbReference>
<dbReference type="Gene3D" id="1.10.287.690">
    <property type="entry name" value="Helix hairpin bin"/>
    <property type="match status" value="1"/>
</dbReference>
<dbReference type="InterPro" id="IPR006172">
    <property type="entry name" value="DNA-dir_DNA_pol_B"/>
</dbReference>
<evidence type="ECO:0000256" key="2">
    <source>
        <dbReference type="ARBA" id="ARBA00012417"/>
    </source>
</evidence>
<dbReference type="InterPro" id="IPR050240">
    <property type="entry name" value="DNA_pol_type-B"/>
</dbReference>
<dbReference type="GO" id="GO:0000166">
    <property type="term" value="F:nucleotide binding"/>
    <property type="evidence" value="ECO:0007669"/>
    <property type="project" value="InterPro"/>
</dbReference>
<protein>
    <recommendedName>
        <fullName evidence="2">DNA-directed DNA polymerase</fullName>
        <ecNumber evidence="2">2.7.7.7</ecNumber>
    </recommendedName>
</protein>
<organism evidence="9 10">
    <name type="scientific">Halococcoides cellulosivorans</name>
    <dbReference type="NCBI Taxonomy" id="1679096"/>
    <lineage>
        <taxon>Archaea</taxon>
        <taxon>Methanobacteriati</taxon>
        <taxon>Methanobacteriota</taxon>
        <taxon>Stenosarchaea group</taxon>
        <taxon>Halobacteria</taxon>
        <taxon>Halobacteriales</taxon>
        <taxon>Haloarculaceae</taxon>
        <taxon>Halococcoides</taxon>
    </lineage>
</organism>
<keyword evidence="3" id="KW-0808">Transferase</keyword>
<dbReference type="RefSeq" id="WP_108383950.1">
    <property type="nucleotide sequence ID" value="NZ_CP028858.1"/>
</dbReference>
<dbReference type="InterPro" id="IPR023211">
    <property type="entry name" value="DNA_pol_palm_dom_sf"/>
</dbReference>
<gene>
    <name evidence="9" type="ORF">HARCEL1_12735</name>
</gene>
<evidence type="ECO:0000256" key="3">
    <source>
        <dbReference type="ARBA" id="ARBA00022679"/>
    </source>
</evidence>
<dbReference type="GO" id="GO:0006261">
    <property type="term" value="P:DNA-templated DNA replication"/>
    <property type="evidence" value="ECO:0007669"/>
    <property type="project" value="TreeGrafter"/>
</dbReference>
<comment type="similarity">
    <text evidence="1">Belongs to the DNA polymerase type-B family.</text>
</comment>
<dbReference type="GO" id="GO:0003677">
    <property type="term" value="F:DNA binding"/>
    <property type="evidence" value="ECO:0007669"/>
    <property type="project" value="UniProtKB-KW"/>
</dbReference>
<proteinExistence type="inferred from homology"/>
<evidence type="ECO:0000259" key="8">
    <source>
        <dbReference type="Pfam" id="PF00136"/>
    </source>
</evidence>
<dbReference type="NCBIfam" id="NF004418">
    <property type="entry name" value="PRK05761.1-4"/>
    <property type="match status" value="1"/>
</dbReference>
<reference evidence="9 10" key="1">
    <citation type="submission" date="2018-04" db="EMBL/GenBank/DDBJ databases">
        <title>Halococcoides cellulosivorans gen. nov., sp. nov., an extremely halophilic cellulose-utilizing haloarchaeon from hypersaline lakes.</title>
        <authorList>
            <person name="Sorokin D.Y."/>
            <person name="Toshchakov S.V."/>
            <person name="Samarov N.I."/>
            <person name="Korzhenkov A."/>
            <person name="Kublanov I.V."/>
        </authorList>
    </citation>
    <scope>NUCLEOTIDE SEQUENCE [LARGE SCALE GENOMIC DNA]</scope>
    <source>
        <strain evidence="9 10">HArcel1</strain>
    </source>
</reference>
<keyword evidence="10" id="KW-1185">Reference proteome</keyword>
<dbReference type="EMBL" id="CP028858">
    <property type="protein sequence ID" value="AWB28502.1"/>
    <property type="molecule type" value="Genomic_DNA"/>
</dbReference>
<feature type="domain" description="DNA-directed DNA polymerase family B multifunctional" evidence="8">
    <location>
        <begin position="351"/>
        <end position="499"/>
    </location>
</feature>
<evidence type="ECO:0000256" key="7">
    <source>
        <dbReference type="ARBA" id="ARBA00049244"/>
    </source>
</evidence>
<dbReference type="AlphaFoldDB" id="A0A2R4X3X7"/>
<dbReference type="SUPFAM" id="SSF56672">
    <property type="entry name" value="DNA/RNA polymerases"/>
    <property type="match status" value="1"/>
</dbReference>
<keyword evidence="6" id="KW-0238">DNA-binding</keyword>
<dbReference type="KEGG" id="harc:HARCEL1_12735"/>
<dbReference type="PANTHER" id="PTHR10322:SF23">
    <property type="entry name" value="DNA POLYMERASE DELTA CATALYTIC SUBUNIT"/>
    <property type="match status" value="1"/>
</dbReference>